<dbReference type="PANTHER" id="PTHR11102:SF160">
    <property type="entry name" value="ERAD-ASSOCIATED E3 UBIQUITIN-PROTEIN LIGASE COMPONENT HRD3"/>
    <property type="match status" value="1"/>
</dbReference>
<comment type="caution">
    <text evidence="2">The sequence shown here is derived from an EMBL/GenBank/DDBJ whole genome shotgun (WGS) entry which is preliminary data.</text>
</comment>
<dbReference type="EMBL" id="AGNL01023610">
    <property type="protein sequence ID" value="EJK59104.1"/>
    <property type="molecule type" value="Genomic_DNA"/>
</dbReference>
<accession>K0S2Q6</accession>
<keyword evidence="3" id="KW-1185">Reference proteome</keyword>
<dbReference type="Pfam" id="PF08238">
    <property type="entry name" value="Sel1"/>
    <property type="match status" value="2"/>
</dbReference>
<organism evidence="2 3">
    <name type="scientific">Thalassiosira oceanica</name>
    <name type="common">Marine diatom</name>
    <dbReference type="NCBI Taxonomy" id="159749"/>
    <lineage>
        <taxon>Eukaryota</taxon>
        <taxon>Sar</taxon>
        <taxon>Stramenopiles</taxon>
        <taxon>Ochrophyta</taxon>
        <taxon>Bacillariophyta</taxon>
        <taxon>Coscinodiscophyceae</taxon>
        <taxon>Thalassiosirophycidae</taxon>
        <taxon>Thalassiosirales</taxon>
        <taxon>Thalassiosiraceae</taxon>
        <taxon>Thalassiosira</taxon>
    </lineage>
</organism>
<name>K0S2Q6_THAOC</name>
<protein>
    <submittedName>
        <fullName evidence="2">Uncharacterized protein</fullName>
    </submittedName>
</protein>
<evidence type="ECO:0000256" key="1">
    <source>
        <dbReference type="ARBA" id="ARBA00038101"/>
    </source>
</evidence>
<reference evidence="2 3" key="1">
    <citation type="journal article" date="2012" name="Genome Biol.">
        <title>Genome and low-iron response of an oceanic diatom adapted to chronic iron limitation.</title>
        <authorList>
            <person name="Lommer M."/>
            <person name="Specht M."/>
            <person name="Roy A.S."/>
            <person name="Kraemer L."/>
            <person name="Andreson R."/>
            <person name="Gutowska M.A."/>
            <person name="Wolf J."/>
            <person name="Bergner S.V."/>
            <person name="Schilhabel M.B."/>
            <person name="Klostermeier U.C."/>
            <person name="Beiko R.G."/>
            <person name="Rosenstiel P."/>
            <person name="Hippler M."/>
            <person name="Laroche J."/>
        </authorList>
    </citation>
    <scope>NUCLEOTIDE SEQUENCE [LARGE SCALE GENOMIC DNA]</scope>
    <source>
        <strain evidence="2 3">CCMP1005</strain>
    </source>
</reference>
<dbReference type="SUPFAM" id="SSF81901">
    <property type="entry name" value="HCP-like"/>
    <property type="match status" value="1"/>
</dbReference>
<dbReference type="Gene3D" id="1.25.40.10">
    <property type="entry name" value="Tetratricopeptide repeat domain"/>
    <property type="match status" value="1"/>
</dbReference>
<dbReference type="Proteomes" id="UP000266841">
    <property type="component" value="Unassembled WGS sequence"/>
</dbReference>
<evidence type="ECO:0000313" key="3">
    <source>
        <dbReference type="Proteomes" id="UP000266841"/>
    </source>
</evidence>
<dbReference type="OrthoDB" id="40126at2759"/>
<dbReference type="SMART" id="SM00671">
    <property type="entry name" value="SEL1"/>
    <property type="match status" value="2"/>
</dbReference>
<comment type="similarity">
    <text evidence="1">Belongs to the sel-1 family.</text>
</comment>
<dbReference type="InterPro" id="IPR050767">
    <property type="entry name" value="Sel1_AlgK"/>
</dbReference>
<dbReference type="PANTHER" id="PTHR11102">
    <property type="entry name" value="SEL-1-LIKE PROTEIN"/>
    <property type="match status" value="1"/>
</dbReference>
<dbReference type="AlphaFoldDB" id="K0S2Q6"/>
<gene>
    <name evidence="2" type="ORF">THAOC_20708</name>
</gene>
<sequence>MKRQCPGTTKNGTTQTTQASLTLKALEQLQAQRLWRNRDLESISPERGDLSQTNPPPRCLVDESYAAITDAVRLRPEKNVPRAIELFTEAAELGSVDAHNGLGLIYFYGHGVEEDKPRAIRHLQQAAMKGHVPSRHMLGVADAMNGNYELALQHWMISAKMGYEKSLHGIKYMFKEGHTTKAQYAKALLGYRDAVEETKSPQREEAKRLKSLK</sequence>
<dbReference type="InterPro" id="IPR011990">
    <property type="entry name" value="TPR-like_helical_dom_sf"/>
</dbReference>
<dbReference type="InterPro" id="IPR006597">
    <property type="entry name" value="Sel1-like"/>
</dbReference>
<proteinExistence type="inferred from homology"/>
<evidence type="ECO:0000313" key="2">
    <source>
        <dbReference type="EMBL" id="EJK59104.1"/>
    </source>
</evidence>